<feature type="domain" description="TauD/TfdA-like" evidence="9">
    <location>
        <begin position="233"/>
        <end position="315"/>
    </location>
</feature>
<dbReference type="PANTHER" id="PTHR10696">
    <property type="entry name" value="GAMMA-BUTYROBETAINE HYDROXYLASE-RELATED"/>
    <property type="match status" value="1"/>
</dbReference>
<dbReference type="InterPro" id="IPR050411">
    <property type="entry name" value="AlphaKG_dependent_hydroxylases"/>
</dbReference>
<dbReference type="Gene3D" id="3.60.130.10">
    <property type="entry name" value="Clavaminate synthase-like"/>
    <property type="match status" value="1"/>
</dbReference>
<keyword evidence="6" id="KW-0045">Antibiotic biosynthesis</keyword>
<sequence>MSTPKRIYVLSADEAAEAENLTLRIAKEYSGPADEQLLRDLPLLAAELPVGQRRFMRDFALEDELGYAVVRGHNIDDARIGPTPQHWRGRPTPTPEFAEEILLLLHGSLLGEPFGWKTQQDARLVHDIFPIQGFETEQMGIGSTDTLTLHTEDAFHPWRADYLLLECLRNPDKVATIVSEPDLRSLDPKHLELLHEPNFLIRPDDSHLAKHNETKGVDAEFSEIDQMKADDNRVAVLYGSREHPYIRIDPYFMETPKDPAAREALQAVSDLLEASCLDVALVPGDVLIINNHRLAHGRQAFQARYDGTDRWLKRVSITTDLRKSHERRASATARLI</sequence>
<dbReference type="GO" id="GO:0017000">
    <property type="term" value="P:antibiotic biosynthetic process"/>
    <property type="evidence" value="ECO:0007669"/>
    <property type="project" value="UniProtKB-KW"/>
</dbReference>
<dbReference type="InterPro" id="IPR053447">
    <property type="entry name" value="Alpha-KG_dependent_hydroxylase"/>
</dbReference>
<feature type="binding site" evidence="7">
    <location>
        <position position="176"/>
    </location>
    <ligand>
        <name>2-oxoglutarate</name>
        <dbReference type="ChEBI" id="CHEBI:16810"/>
    </ligand>
</feature>
<dbReference type="GO" id="GO:0016491">
    <property type="term" value="F:oxidoreductase activity"/>
    <property type="evidence" value="ECO:0007669"/>
    <property type="project" value="UniProtKB-KW"/>
</dbReference>
<name>A0A1G8UHL4_9PSEU</name>
<evidence type="ECO:0000256" key="7">
    <source>
        <dbReference type="PIRSR" id="PIRSR019543-1"/>
    </source>
</evidence>
<protein>
    <submittedName>
        <fullName evidence="10">Arginine beta-hydroxylase, Fe(II)/alpha-ketoglutarate-dependent</fullName>
    </submittedName>
</protein>
<feature type="binding site" evidence="8">
    <location>
        <position position="152"/>
    </location>
    <ligand>
        <name>Fe cation</name>
        <dbReference type="ChEBI" id="CHEBI:24875"/>
    </ligand>
</feature>
<evidence type="ECO:0000256" key="5">
    <source>
        <dbReference type="ARBA" id="ARBA00023004"/>
    </source>
</evidence>
<dbReference type="PANTHER" id="PTHR10696:SF56">
    <property type="entry name" value="TAUD_TFDA-LIKE DOMAIN-CONTAINING PROTEIN"/>
    <property type="match status" value="1"/>
</dbReference>
<evidence type="ECO:0000256" key="6">
    <source>
        <dbReference type="ARBA" id="ARBA00023194"/>
    </source>
</evidence>
<dbReference type="PIRSF" id="PIRSF019543">
    <property type="entry name" value="Clavaminate_syn"/>
    <property type="match status" value="1"/>
</dbReference>
<dbReference type="Proteomes" id="UP000199682">
    <property type="component" value="Unassembled WGS sequence"/>
</dbReference>
<dbReference type="InterPro" id="IPR003819">
    <property type="entry name" value="TauD/TfdA-like"/>
</dbReference>
<dbReference type="Pfam" id="PF02668">
    <property type="entry name" value="TauD"/>
    <property type="match status" value="1"/>
</dbReference>
<evidence type="ECO:0000256" key="3">
    <source>
        <dbReference type="ARBA" id="ARBA00022723"/>
    </source>
</evidence>
<keyword evidence="5 8" id="KW-0408">Iron</keyword>
<evidence type="ECO:0000256" key="8">
    <source>
        <dbReference type="PIRSR" id="PIRSR019543-2"/>
    </source>
</evidence>
<evidence type="ECO:0000313" key="10">
    <source>
        <dbReference type="EMBL" id="SDJ53229.1"/>
    </source>
</evidence>
<evidence type="ECO:0000256" key="4">
    <source>
        <dbReference type="ARBA" id="ARBA00023002"/>
    </source>
</evidence>
<feature type="binding site" evidence="7">
    <location>
        <position position="314"/>
    </location>
    <ligand>
        <name>2-oxoglutarate</name>
        <dbReference type="ChEBI" id="CHEBI:16810"/>
    </ligand>
</feature>
<dbReference type="RefSeq" id="WP_218130775.1">
    <property type="nucleotide sequence ID" value="NZ_FNET01000002.1"/>
</dbReference>
<dbReference type="NCBIfam" id="NF041363">
    <property type="entry name" value="GntD_guanitoxin"/>
    <property type="match status" value="1"/>
</dbReference>
<proteinExistence type="inferred from homology"/>
<accession>A0A1G8UHL4</accession>
<comment type="cofactor">
    <cofactor evidence="1">
        <name>Fe(2+)</name>
        <dbReference type="ChEBI" id="CHEBI:29033"/>
    </cofactor>
</comment>
<dbReference type="GO" id="GO:0005506">
    <property type="term" value="F:iron ion binding"/>
    <property type="evidence" value="ECO:0007669"/>
    <property type="project" value="InterPro"/>
</dbReference>
<keyword evidence="3 8" id="KW-0479">Metal-binding</keyword>
<dbReference type="InterPro" id="IPR014503">
    <property type="entry name" value="Clavaminate_syn-like"/>
</dbReference>
<feature type="binding site" evidence="8">
    <location>
        <position position="150"/>
    </location>
    <ligand>
        <name>Fe cation</name>
        <dbReference type="ChEBI" id="CHEBI:24875"/>
    </ligand>
</feature>
<evidence type="ECO:0000313" key="11">
    <source>
        <dbReference type="Proteomes" id="UP000199682"/>
    </source>
</evidence>
<evidence type="ECO:0000256" key="1">
    <source>
        <dbReference type="ARBA" id="ARBA00001954"/>
    </source>
</evidence>
<evidence type="ECO:0000256" key="2">
    <source>
        <dbReference type="ARBA" id="ARBA00008425"/>
    </source>
</evidence>
<dbReference type="SUPFAM" id="SSF51197">
    <property type="entry name" value="Clavaminate synthase-like"/>
    <property type="match status" value="1"/>
</dbReference>
<gene>
    <name evidence="10" type="ORF">SAMN04488074_102304</name>
</gene>
<comment type="similarity">
    <text evidence="2">Belongs to the clavaminate synthase family.</text>
</comment>
<feature type="binding site" evidence="7">
    <location>
        <position position="310"/>
    </location>
    <ligand>
        <name>2-oxoglutarate</name>
        <dbReference type="ChEBI" id="CHEBI:16810"/>
    </ligand>
</feature>
<reference evidence="11" key="1">
    <citation type="submission" date="2016-10" db="EMBL/GenBank/DDBJ databases">
        <authorList>
            <person name="Varghese N."/>
            <person name="Submissions S."/>
        </authorList>
    </citation>
    <scope>NUCLEOTIDE SEQUENCE [LARGE SCALE GENOMIC DNA]</scope>
    <source>
        <strain evidence="11">DSM 44796</strain>
    </source>
</reference>
<dbReference type="InterPro" id="IPR042098">
    <property type="entry name" value="TauD-like_sf"/>
</dbReference>
<feature type="binding site" evidence="8">
    <location>
        <position position="296"/>
    </location>
    <ligand>
        <name>Fe cation</name>
        <dbReference type="ChEBI" id="CHEBI:24875"/>
    </ligand>
</feature>
<evidence type="ECO:0000259" key="9">
    <source>
        <dbReference type="Pfam" id="PF02668"/>
    </source>
</evidence>
<keyword evidence="4" id="KW-0560">Oxidoreductase</keyword>
<dbReference type="AlphaFoldDB" id="A0A1G8UHL4"/>
<organism evidence="10 11">
    <name type="scientific">Lentzea albidocapillata subsp. violacea</name>
    <dbReference type="NCBI Taxonomy" id="128104"/>
    <lineage>
        <taxon>Bacteria</taxon>
        <taxon>Bacillati</taxon>
        <taxon>Actinomycetota</taxon>
        <taxon>Actinomycetes</taxon>
        <taxon>Pseudonocardiales</taxon>
        <taxon>Pseudonocardiaceae</taxon>
        <taxon>Lentzea</taxon>
    </lineage>
</organism>
<dbReference type="EMBL" id="FNET01000002">
    <property type="protein sequence ID" value="SDJ53229.1"/>
    <property type="molecule type" value="Genomic_DNA"/>
</dbReference>